<comment type="subcellular location">
    <subcellularLocation>
        <location evidence="3">Cell membrane</location>
        <topology evidence="3">Lipid-anchor</topology>
    </subcellularLocation>
</comment>
<sequence>MFLKSKKKLTSVIKLAFQFFFIIATAGLLTACASKTTQLPVKDSKNNKISGIMKIKKSSVSPKPLNQQNESKNKNKQISVGKPYKIKGKWYYPEADSNYKRVGQASWYGEGFHGRLTANGEIYDMNLLTAAHTTLPLPSYVRVTNLKNASSIIVRVNDRGPYMKNRIIDLSKQAAVMLGFEDDGIADVKVEYVSEAPINNYDGSYLMASYTPGNYTSLMILALTDIEEKKKDTVSLALNGENQKKLTKVVVNQKKSSWIKLPEIGPILVDKPISSYTEAFL</sequence>
<dbReference type="HOGENOM" id="CLU_042923_3_5_5"/>
<accession>A0A072RE18</accession>
<dbReference type="RefSeq" id="WP_041849636.1">
    <property type="nucleotide sequence ID" value="NZ_KL503804.1"/>
</dbReference>
<dbReference type="InterPro" id="IPR012997">
    <property type="entry name" value="RplA"/>
</dbReference>
<organism evidence="8 9">
    <name type="scientific">Bartonella bacilliformis Ver097</name>
    <dbReference type="NCBI Taxonomy" id="1293911"/>
    <lineage>
        <taxon>Bacteria</taxon>
        <taxon>Pseudomonadati</taxon>
        <taxon>Pseudomonadota</taxon>
        <taxon>Alphaproteobacteria</taxon>
        <taxon>Hyphomicrobiales</taxon>
        <taxon>Bartonellaceae</taxon>
        <taxon>Bartonella</taxon>
    </lineage>
</organism>
<keyword evidence="1 3" id="KW-0456">Lyase</keyword>
<comment type="similarity">
    <text evidence="3 4">Belongs to the RlpA family.</text>
</comment>
<keyword evidence="6" id="KW-0732">Signal</keyword>
<feature type="compositionally biased region" description="Low complexity" evidence="5">
    <location>
        <begin position="59"/>
        <end position="70"/>
    </location>
</feature>
<dbReference type="PANTHER" id="PTHR34183">
    <property type="entry name" value="ENDOLYTIC PEPTIDOGLYCAN TRANSGLYCOSYLASE RLPA"/>
    <property type="match status" value="1"/>
</dbReference>
<dbReference type="Gene3D" id="2.40.40.10">
    <property type="entry name" value="RlpA-like domain"/>
    <property type="match status" value="1"/>
</dbReference>
<dbReference type="InterPro" id="IPR009009">
    <property type="entry name" value="RlpA-like_DPBB"/>
</dbReference>
<evidence type="ECO:0000313" key="9">
    <source>
        <dbReference type="Proteomes" id="UP000031740"/>
    </source>
</evidence>
<dbReference type="GO" id="GO:0005886">
    <property type="term" value="C:plasma membrane"/>
    <property type="evidence" value="ECO:0007669"/>
    <property type="project" value="UniProtKB-SubCell"/>
</dbReference>
<keyword evidence="3" id="KW-0564">Palmitate</keyword>
<feature type="region of interest" description="Disordered" evidence="5">
    <location>
        <begin position="59"/>
        <end position="78"/>
    </location>
</feature>
<keyword evidence="3" id="KW-0449">Lipoprotein</keyword>
<dbReference type="Proteomes" id="UP000031740">
    <property type="component" value="Unassembled WGS sequence"/>
</dbReference>
<evidence type="ECO:0000259" key="7">
    <source>
        <dbReference type="Pfam" id="PF03330"/>
    </source>
</evidence>
<evidence type="ECO:0000256" key="1">
    <source>
        <dbReference type="ARBA" id="ARBA00023239"/>
    </source>
</evidence>
<dbReference type="PROSITE" id="PS51257">
    <property type="entry name" value="PROKAR_LIPOPROTEIN"/>
    <property type="match status" value="1"/>
</dbReference>
<gene>
    <name evidence="3" type="primary">rlpA</name>
    <name evidence="8" type="ORF">H710_00909</name>
</gene>
<name>A0A072RE18_BARBA</name>
<evidence type="ECO:0000256" key="3">
    <source>
        <dbReference type="HAMAP-Rule" id="MF_02071"/>
    </source>
</evidence>
<evidence type="ECO:0000313" key="8">
    <source>
        <dbReference type="EMBL" id="KEG19694.1"/>
    </source>
</evidence>
<dbReference type="STRING" id="1293911.H710_00909"/>
<dbReference type="EMBL" id="ASIV01000005">
    <property type="protein sequence ID" value="KEG19694.1"/>
    <property type="molecule type" value="Genomic_DNA"/>
</dbReference>
<protein>
    <recommendedName>
        <fullName evidence="3">Endolytic peptidoglycan transglycosylase RlpA</fullName>
        <ecNumber evidence="3">4.2.2.-</ecNumber>
    </recommendedName>
</protein>
<dbReference type="SUPFAM" id="SSF50685">
    <property type="entry name" value="Barwin-like endoglucanases"/>
    <property type="match status" value="1"/>
</dbReference>
<dbReference type="PATRIC" id="fig|1293911.3.peg.942"/>
<comment type="function">
    <text evidence="3">Lytic transglycosylase with a strong preference for naked glycan strands that lack stem peptides.</text>
</comment>
<dbReference type="GO" id="GO:0000270">
    <property type="term" value="P:peptidoglycan metabolic process"/>
    <property type="evidence" value="ECO:0007669"/>
    <property type="project" value="UniProtKB-UniRule"/>
</dbReference>
<comment type="caution">
    <text evidence="8">The sequence shown here is derived from an EMBL/GenBank/DDBJ whole genome shotgun (WGS) entry which is preliminary data.</text>
</comment>
<evidence type="ECO:0000256" key="2">
    <source>
        <dbReference type="ARBA" id="ARBA00023316"/>
    </source>
</evidence>
<dbReference type="GO" id="GO:0071555">
    <property type="term" value="P:cell wall organization"/>
    <property type="evidence" value="ECO:0007669"/>
    <property type="project" value="UniProtKB-KW"/>
</dbReference>
<feature type="domain" description="RlpA-like protein double-psi beta-barrel" evidence="7">
    <location>
        <begin position="102"/>
        <end position="190"/>
    </location>
</feature>
<dbReference type="NCBIfam" id="TIGR00413">
    <property type="entry name" value="rlpA"/>
    <property type="match status" value="1"/>
</dbReference>
<dbReference type="AlphaFoldDB" id="A0A072RE18"/>
<dbReference type="PANTHER" id="PTHR34183:SF1">
    <property type="entry name" value="ENDOLYTIC PEPTIDOGLYCAN TRANSGLYCOSYLASE RLPA"/>
    <property type="match status" value="1"/>
</dbReference>
<dbReference type="GO" id="GO:0008932">
    <property type="term" value="F:lytic endotransglycosylase activity"/>
    <property type="evidence" value="ECO:0007669"/>
    <property type="project" value="UniProtKB-UniRule"/>
</dbReference>
<dbReference type="InterPro" id="IPR034718">
    <property type="entry name" value="RlpA"/>
</dbReference>
<feature type="signal peptide" evidence="6">
    <location>
        <begin position="1"/>
        <end position="26"/>
    </location>
</feature>
<keyword evidence="3" id="KW-0472">Membrane</keyword>
<dbReference type="HAMAP" id="MF_02071">
    <property type="entry name" value="RlpA"/>
    <property type="match status" value="1"/>
</dbReference>
<reference evidence="8 9" key="1">
    <citation type="submission" date="2013-04" db="EMBL/GenBank/DDBJ databases">
        <title>The Genome Sequence of Bartonella bacilliformis Ver097.</title>
        <authorList>
            <consortium name="The Broad Institute Genomics Platform"/>
            <consortium name="The Broad Institute Genome Sequencing Center for Infectious Disease"/>
            <person name="Feldgarden M."/>
            <person name="Kirby J."/>
            <person name="Birtles R."/>
            <person name="Dasch G."/>
            <person name="Hendrix L."/>
            <person name="Koehler J."/>
            <person name="Walker B."/>
            <person name="Young S.K."/>
            <person name="Zeng Q."/>
            <person name="Gargeya S."/>
            <person name="Fitzgerald M."/>
            <person name="Haas B."/>
            <person name="Abouelleil A."/>
            <person name="Allen A.W."/>
            <person name="Alvarado L."/>
            <person name="Arachchi H.M."/>
            <person name="Berlin A.M."/>
            <person name="Chapman S.B."/>
            <person name="Gainer-Dewar J."/>
            <person name="Goldberg J."/>
            <person name="Griggs A."/>
            <person name="Gujja S."/>
            <person name="Hansen M."/>
            <person name="Howarth C."/>
            <person name="Imamovic A."/>
            <person name="Ireland A."/>
            <person name="Larimer J."/>
            <person name="McCowan C."/>
            <person name="Murphy C."/>
            <person name="Pearson M."/>
            <person name="Poon T.W."/>
            <person name="Priest M."/>
            <person name="Roberts A."/>
            <person name="Saif S."/>
            <person name="Shea T."/>
            <person name="Sisk P."/>
            <person name="Sykes S."/>
            <person name="Wortman J."/>
            <person name="Nusbaum C."/>
            <person name="Birren B."/>
        </authorList>
    </citation>
    <scope>NUCLEOTIDE SEQUENCE [LARGE SCALE GENOMIC DNA]</scope>
    <source>
        <strain evidence="8 9">Ver097</strain>
    </source>
</reference>
<dbReference type="Pfam" id="PF03330">
    <property type="entry name" value="DPBB_1"/>
    <property type="match status" value="1"/>
</dbReference>
<evidence type="ECO:0000256" key="4">
    <source>
        <dbReference type="RuleBase" id="RU003495"/>
    </source>
</evidence>
<evidence type="ECO:0000256" key="5">
    <source>
        <dbReference type="SAM" id="MobiDB-lite"/>
    </source>
</evidence>
<dbReference type="InterPro" id="IPR036908">
    <property type="entry name" value="RlpA-like_sf"/>
</dbReference>
<keyword evidence="2 3" id="KW-0961">Cell wall biogenesis/degradation</keyword>
<dbReference type="GO" id="GO:0009279">
    <property type="term" value="C:cell outer membrane"/>
    <property type="evidence" value="ECO:0007669"/>
    <property type="project" value="TreeGrafter"/>
</dbReference>
<dbReference type="EC" id="4.2.2.-" evidence="3"/>
<dbReference type="CDD" id="cd22268">
    <property type="entry name" value="DPBB_RlpA-like"/>
    <property type="match status" value="1"/>
</dbReference>
<evidence type="ECO:0000256" key="6">
    <source>
        <dbReference type="SAM" id="SignalP"/>
    </source>
</evidence>
<feature type="chain" id="PRO_5009982469" description="Endolytic peptidoglycan transglycosylase RlpA" evidence="6">
    <location>
        <begin position="27"/>
        <end position="281"/>
    </location>
</feature>
<keyword evidence="3" id="KW-1003">Cell membrane</keyword>
<proteinExistence type="inferred from homology"/>